<dbReference type="PROSITE" id="PS51330">
    <property type="entry name" value="DHFR_2"/>
    <property type="match status" value="1"/>
</dbReference>
<dbReference type="CDD" id="cd00209">
    <property type="entry name" value="DHFR"/>
    <property type="match status" value="1"/>
</dbReference>
<dbReference type="PRINTS" id="PR00070">
    <property type="entry name" value="DHFR"/>
</dbReference>
<dbReference type="PANTHER" id="PTHR48069:SF3">
    <property type="entry name" value="DIHYDROFOLATE REDUCTASE"/>
    <property type="match status" value="1"/>
</dbReference>
<feature type="domain" description="DHFR" evidence="7">
    <location>
        <begin position="1"/>
        <end position="151"/>
    </location>
</feature>
<reference evidence="8" key="1">
    <citation type="submission" date="2019-03" db="EMBL/GenBank/DDBJ databases">
        <title>Improved annotation for the trematode Fasciola hepatica.</title>
        <authorList>
            <person name="Choi Y.-J."/>
            <person name="Martin J."/>
            <person name="Mitreva M."/>
        </authorList>
    </citation>
    <scope>NUCLEOTIDE SEQUENCE [LARGE SCALE GENOMIC DNA]</scope>
</reference>
<dbReference type="InterPro" id="IPR001796">
    <property type="entry name" value="DHFR_dom"/>
</dbReference>
<dbReference type="GO" id="GO:0006730">
    <property type="term" value="P:one-carbon metabolic process"/>
    <property type="evidence" value="ECO:0007669"/>
    <property type="project" value="UniProtKB-KW"/>
</dbReference>
<keyword evidence="5" id="KW-0560">Oxidoreductase</keyword>
<protein>
    <recommendedName>
        <fullName evidence="2">dihydrofolate reductase</fullName>
        <ecNumber evidence="2">1.5.1.3</ecNumber>
    </recommendedName>
</protein>
<evidence type="ECO:0000256" key="4">
    <source>
        <dbReference type="ARBA" id="ARBA00022857"/>
    </source>
</evidence>
<keyword evidence="4" id="KW-0521">NADP</keyword>
<dbReference type="Pfam" id="PF00186">
    <property type="entry name" value="DHFR_1"/>
    <property type="match status" value="1"/>
</dbReference>
<gene>
    <name evidence="8" type="ORF">D915_009851</name>
</gene>
<dbReference type="GO" id="GO:0046655">
    <property type="term" value="P:folic acid metabolic process"/>
    <property type="evidence" value="ECO:0007669"/>
    <property type="project" value="TreeGrafter"/>
</dbReference>
<evidence type="ECO:0000256" key="1">
    <source>
        <dbReference type="ARBA" id="ARBA00004903"/>
    </source>
</evidence>
<evidence type="ECO:0000256" key="5">
    <source>
        <dbReference type="ARBA" id="ARBA00023002"/>
    </source>
</evidence>
<dbReference type="SUPFAM" id="SSF53597">
    <property type="entry name" value="Dihydrofolate reductase-like"/>
    <property type="match status" value="1"/>
</dbReference>
<dbReference type="InterPro" id="IPR024072">
    <property type="entry name" value="DHFR-like_dom_sf"/>
</dbReference>
<name>A0A4E0QYF4_FASHE</name>
<accession>A0A4E0QYF4</accession>
<dbReference type="Gene3D" id="3.40.430.10">
    <property type="entry name" value="Dihydrofolate Reductase, subunit A"/>
    <property type="match status" value="1"/>
</dbReference>
<dbReference type="GO" id="GO:0004146">
    <property type="term" value="F:dihydrofolate reductase activity"/>
    <property type="evidence" value="ECO:0007669"/>
    <property type="project" value="UniProtKB-EC"/>
</dbReference>
<dbReference type="GO" id="GO:0046654">
    <property type="term" value="P:tetrahydrofolate biosynthetic process"/>
    <property type="evidence" value="ECO:0007669"/>
    <property type="project" value="InterPro"/>
</dbReference>
<evidence type="ECO:0000256" key="6">
    <source>
        <dbReference type="ARBA" id="ARBA00048873"/>
    </source>
</evidence>
<keyword evidence="3" id="KW-0554">One-carbon metabolism</keyword>
<dbReference type="AlphaFoldDB" id="A0A4E0QYF4"/>
<dbReference type="Proteomes" id="UP000230066">
    <property type="component" value="Unassembled WGS sequence"/>
</dbReference>
<dbReference type="PANTHER" id="PTHR48069">
    <property type="entry name" value="DIHYDROFOLATE REDUCTASE"/>
    <property type="match status" value="1"/>
</dbReference>
<comment type="catalytic activity">
    <reaction evidence="6">
        <text>(6S)-5,6,7,8-tetrahydrofolate + NADP(+) = 7,8-dihydrofolate + NADPH + H(+)</text>
        <dbReference type="Rhea" id="RHEA:15009"/>
        <dbReference type="ChEBI" id="CHEBI:15378"/>
        <dbReference type="ChEBI" id="CHEBI:57451"/>
        <dbReference type="ChEBI" id="CHEBI:57453"/>
        <dbReference type="ChEBI" id="CHEBI:57783"/>
        <dbReference type="ChEBI" id="CHEBI:58349"/>
        <dbReference type="EC" id="1.5.1.3"/>
    </reaction>
</comment>
<dbReference type="GO" id="GO:0005739">
    <property type="term" value="C:mitochondrion"/>
    <property type="evidence" value="ECO:0007669"/>
    <property type="project" value="TreeGrafter"/>
</dbReference>
<keyword evidence="9" id="KW-1185">Reference proteome</keyword>
<proteinExistence type="predicted"/>
<dbReference type="EMBL" id="JXXN02006554">
    <property type="protein sequence ID" value="THD19384.1"/>
    <property type="molecule type" value="Genomic_DNA"/>
</dbReference>
<evidence type="ECO:0000313" key="9">
    <source>
        <dbReference type="Proteomes" id="UP000230066"/>
    </source>
</evidence>
<evidence type="ECO:0000256" key="2">
    <source>
        <dbReference type="ARBA" id="ARBA00012856"/>
    </source>
</evidence>
<dbReference type="InterPro" id="IPR012259">
    <property type="entry name" value="DHFR"/>
</dbReference>
<comment type="pathway">
    <text evidence="1">Cofactor biosynthesis; tetrahydrofolate biosynthesis; 5,6,7,8-tetrahydrofolate from 7,8-dihydrofolate: step 1/1.</text>
</comment>
<evidence type="ECO:0000313" key="8">
    <source>
        <dbReference type="EMBL" id="THD19384.1"/>
    </source>
</evidence>
<comment type="caution">
    <text evidence="8">The sequence shown here is derived from an EMBL/GenBank/DDBJ whole genome shotgun (WGS) entry which is preliminary data.</text>
</comment>
<evidence type="ECO:0000259" key="7">
    <source>
        <dbReference type="PROSITE" id="PS51330"/>
    </source>
</evidence>
<organism evidence="8 9">
    <name type="scientific">Fasciola hepatica</name>
    <name type="common">Liver fluke</name>
    <dbReference type="NCBI Taxonomy" id="6192"/>
    <lineage>
        <taxon>Eukaryota</taxon>
        <taxon>Metazoa</taxon>
        <taxon>Spiralia</taxon>
        <taxon>Lophotrochozoa</taxon>
        <taxon>Platyhelminthes</taxon>
        <taxon>Trematoda</taxon>
        <taxon>Digenea</taxon>
        <taxon>Plagiorchiida</taxon>
        <taxon>Echinostomata</taxon>
        <taxon>Echinostomatoidea</taxon>
        <taxon>Fasciolidae</taxon>
        <taxon>Fasciola</taxon>
    </lineage>
</organism>
<dbReference type="GO" id="GO:0050661">
    <property type="term" value="F:NADP binding"/>
    <property type="evidence" value="ECO:0007669"/>
    <property type="project" value="InterPro"/>
</dbReference>
<dbReference type="GO" id="GO:0046452">
    <property type="term" value="P:dihydrofolate metabolic process"/>
    <property type="evidence" value="ECO:0007669"/>
    <property type="project" value="TreeGrafter"/>
</dbReference>
<sequence>MAFFKRITSTARPGLQNAVIMGKNTWESIPSKFRPLPGRINIVISSTMPTAPDGVYLCRSLSDCFHILENELNTHVDQVFVIGGVRAYEEAMTQKEHPVRIYCTHVLQDVECDAFFPSTDWEKLTKVTLPDVPTDLVEENGYTYRFQVYDLDHN</sequence>
<dbReference type="EC" id="1.5.1.3" evidence="2"/>
<evidence type="ECO:0000256" key="3">
    <source>
        <dbReference type="ARBA" id="ARBA00022563"/>
    </source>
</evidence>